<evidence type="ECO:0000313" key="13">
    <source>
        <dbReference type="Proteomes" id="UP000789390"/>
    </source>
</evidence>
<dbReference type="NCBIfam" id="TIGR00197">
    <property type="entry name" value="yjeF_nterm"/>
    <property type="match status" value="1"/>
</dbReference>
<dbReference type="OrthoDB" id="10064708at2759"/>
<keyword evidence="13" id="KW-1185">Reference proteome</keyword>
<evidence type="ECO:0000256" key="1">
    <source>
        <dbReference type="ARBA" id="ARBA00000013"/>
    </source>
</evidence>
<keyword evidence="8 10" id="KW-0520">NAD</keyword>
<evidence type="ECO:0000313" key="12">
    <source>
        <dbReference type="EMBL" id="CAH0109799.1"/>
    </source>
</evidence>
<keyword evidence="7 10" id="KW-0630">Potassium</keyword>
<gene>
    <name evidence="12" type="ORF">DGAL_LOCUS13288</name>
</gene>
<dbReference type="PROSITE" id="PS51385">
    <property type="entry name" value="YJEF_N"/>
    <property type="match status" value="1"/>
</dbReference>
<comment type="caution">
    <text evidence="12">The sequence shown here is derived from an EMBL/GenBank/DDBJ whole genome shotgun (WGS) entry which is preliminary data.</text>
</comment>
<comment type="caution">
    <text evidence="10">Lacks conserved residue(s) required for the propagation of feature annotation.</text>
</comment>
<dbReference type="InterPro" id="IPR036652">
    <property type="entry name" value="YjeF_N_dom_sf"/>
</dbReference>
<keyword evidence="4 10" id="KW-0479">Metal-binding</keyword>
<feature type="binding site" evidence="10">
    <location>
        <begin position="94"/>
        <end position="98"/>
    </location>
    <ligand>
        <name>(6S)-NADPHX</name>
        <dbReference type="ChEBI" id="CHEBI:64076"/>
    </ligand>
</feature>
<organism evidence="12 13">
    <name type="scientific">Daphnia galeata</name>
    <dbReference type="NCBI Taxonomy" id="27404"/>
    <lineage>
        <taxon>Eukaryota</taxon>
        <taxon>Metazoa</taxon>
        <taxon>Ecdysozoa</taxon>
        <taxon>Arthropoda</taxon>
        <taxon>Crustacea</taxon>
        <taxon>Branchiopoda</taxon>
        <taxon>Diplostraca</taxon>
        <taxon>Cladocera</taxon>
        <taxon>Anomopoda</taxon>
        <taxon>Daphniidae</taxon>
        <taxon>Daphnia</taxon>
    </lineage>
</organism>
<dbReference type="PANTHER" id="PTHR13232:SF10">
    <property type="entry name" value="NAD(P)H-HYDRATE EPIMERASE"/>
    <property type="match status" value="1"/>
</dbReference>
<keyword evidence="5 10" id="KW-0547">Nucleotide-binding</keyword>
<comment type="similarity">
    <text evidence="10">Belongs to the NnrE/AIBP family.</text>
</comment>
<dbReference type="Pfam" id="PF03853">
    <property type="entry name" value="YjeF_N"/>
    <property type="match status" value="1"/>
</dbReference>
<evidence type="ECO:0000256" key="7">
    <source>
        <dbReference type="ARBA" id="ARBA00022958"/>
    </source>
</evidence>
<proteinExistence type="inferred from homology"/>
<dbReference type="SUPFAM" id="SSF64153">
    <property type="entry name" value="YjeF N-terminal domain-like"/>
    <property type="match status" value="1"/>
</dbReference>
<evidence type="ECO:0000256" key="10">
    <source>
        <dbReference type="HAMAP-Rule" id="MF_03159"/>
    </source>
</evidence>
<evidence type="ECO:0000256" key="4">
    <source>
        <dbReference type="ARBA" id="ARBA00022723"/>
    </source>
</evidence>
<dbReference type="GO" id="GO:0000166">
    <property type="term" value="F:nucleotide binding"/>
    <property type="evidence" value="ECO:0007669"/>
    <property type="project" value="UniProtKB-KW"/>
</dbReference>
<dbReference type="AlphaFoldDB" id="A0A8J2WM45"/>
<evidence type="ECO:0000256" key="2">
    <source>
        <dbReference type="ARBA" id="ARBA00000909"/>
    </source>
</evidence>
<dbReference type="Proteomes" id="UP000789390">
    <property type="component" value="Unassembled WGS sequence"/>
</dbReference>
<feature type="binding site" evidence="10">
    <location>
        <position position="195"/>
    </location>
    <ligand>
        <name>K(+)</name>
        <dbReference type="ChEBI" id="CHEBI:29103"/>
    </ligand>
</feature>
<comment type="catalytic activity">
    <reaction evidence="2 10">
        <text>(6R)-NADPHX = (6S)-NADPHX</text>
        <dbReference type="Rhea" id="RHEA:32227"/>
        <dbReference type="ChEBI" id="CHEBI:64076"/>
        <dbReference type="ChEBI" id="CHEBI:64077"/>
        <dbReference type="EC" id="5.1.99.6"/>
    </reaction>
</comment>
<keyword evidence="9 10" id="KW-0413">Isomerase</keyword>
<evidence type="ECO:0000256" key="6">
    <source>
        <dbReference type="ARBA" id="ARBA00022857"/>
    </source>
</evidence>
<dbReference type="GO" id="GO:0046872">
    <property type="term" value="F:metal ion binding"/>
    <property type="evidence" value="ECO:0007669"/>
    <property type="project" value="UniProtKB-KW"/>
</dbReference>
<comment type="cofactor">
    <cofactor evidence="10">
        <name>K(+)</name>
        <dbReference type="ChEBI" id="CHEBI:29103"/>
    </cofactor>
    <text evidence="10">Binds 1 potassium ion per subunit.</text>
</comment>
<dbReference type="InterPro" id="IPR032976">
    <property type="entry name" value="YJEFN_prot_NAXE-like"/>
</dbReference>
<evidence type="ECO:0000256" key="3">
    <source>
        <dbReference type="ARBA" id="ARBA00012228"/>
    </source>
</evidence>
<feature type="domain" description="YjeF N-terminal" evidence="11">
    <location>
        <begin position="43"/>
        <end position="250"/>
    </location>
</feature>
<feature type="binding site" evidence="10">
    <location>
        <position position="95"/>
    </location>
    <ligand>
        <name>K(+)</name>
        <dbReference type="ChEBI" id="CHEBI:29103"/>
    </ligand>
</feature>
<evidence type="ECO:0000256" key="9">
    <source>
        <dbReference type="ARBA" id="ARBA00023235"/>
    </source>
</evidence>
<comment type="catalytic activity">
    <reaction evidence="1 10">
        <text>(6R)-NADHX = (6S)-NADHX</text>
        <dbReference type="Rhea" id="RHEA:32215"/>
        <dbReference type="ChEBI" id="CHEBI:64074"/>
        <dbReference type="ChEBI" id="CHEBI:64075"/>
        <dbReference type="EC" id="5.1.99.6"/>
    </reaction>
</comment>
<dbReference type="Gene3D" id="3.40.50.10260">
    <property type="entry name" value="YjeF N-terminal domain"/>
    <property type="match status" value="1"/>
</dbReference>
<dbReference type="PANTHER" id="PTHR13232">
    <property type="entry name" value="NAD(P)H-HYDRATE EPIMERASE"/>
    <property type="match status" value="1"/>
</dbReference>
<evidence type="ECO:0000256" key="5">
    <source>
        <dbReference type="ARBA" id="ARBA00022741"/>
    </source>
</evidence>
<evidence type="ECO:0000259" key="11">
    <source>
        <dbReference type="PROSITE" id="PS51385"/>
    </source>
</evidence>
<feature type="binding site" evidence="10">
    <location>
        <begin position="163"/>
        <end position="169"/>
    </location>
    <ligand>
        <name>(6S)-NADPHX</name>
        <dbReference type="ChEBI" id="CHEBI:64076"/>
    </ligand>
</feature>
<sequence length="271" mass="30320">MRSALGNIIKFCAWRNIQIYKKSQSIQSARSIHSLNMHPHSYLKQSEAIALDEELFDYFGVEQLMELAGLSCASAIAEGFPESKNVLIVVGPGNNGGDGLVCARHLKMFGYAPEIFYPKRPSKVLYENLTKQCELFEIPFLTTCPVIEDLNSKFSLVVDALFGFSFKAPVRQEFTEIINNMMHMSTPCCSIDIPSGWDVENGPLDLNNSLKPAMLISLSAPKLCARFFHGIHYLGGRFIAPALVKKNKLNLPNYPSTQNCIKTDSSQYFQH</sequence>
<dbReference type="InterPro" id="IPR004443">
    <property type="entry name" value="YjeF_N_dom"/>
</dbReference>
<protein>
    <recommendedName>
        <fullName evidence="3 10">NAD(P)H-hydrate epimerase</fullName>
        <ecNumber evidence="3 10">5.1.99.6</ecNumber>
    </recommendedName>
    <alternativeName>
        <fullName evidence="10">NAD(P)HX epimerase</fullName>
    </alternativeName>
</protein>
<name>A0A8J2WM45_9CRUS</name>
<dbReference type="HAMAP" id="MF_01966">
    <property type="entry name" value="NADHX_epimerase"/>
    <property type="match status" value="1"/>
</dbReference>
<keyword evidence="6" id="KW-0521">NADP</keyword>
<dbReference type="EC" id="5.1.99.6" evidence="3 10"/>
<evidence type="ECO:0000256" key="8">
    <source>
        <dbReference type="ARBA" id="ARBA00023027"/>
    </source>
</evidence>
<feature type="binding site" evidence="10">
    <location>
        <position position="159"/>
    </location>
    <ligand>
        <name>K(+)</name>
        <dbReference type="ChEBI" id="CHEBI:29103"/>
    </ligand>
</feature>
<feature type="binding site" evidence="10">
    <location>
        <position position="192"/>
    </location>
    <ligand>
        <name>(6S)-NADPHX</name>
        <dbReference type="ChEBI" id="CHEBI:64076"/>
    </ligand>
</feature>
<comment type="function">
    <text evidence="10">Catalyzes the epimerization of the S- and R-forms of NAD(P)HX, a damaged form of NAD(P)H that is a result of enzymatic or heat-dependent hydration. This is a prerequisite for the S-specific NAD(P)H-hydrate dehydratase to allow the repair of both epimers of NAD(P)HX.</text>
</comment>
<dbReference type="GO" id="GO:0052856">
    <property type="term" value="F:NAD(P)HX epimerase activity"/>
    <property type="evidence" value="ECO:0007669"/>
    <property type="project" value="UniProtKB-UniRule"/>
</dbReference>
<accession>A0A8J2WM45</accession>
<dbReference type="EMBL" id="CAKKLH010000295">
    <property type="protein sequence ID" value="CAH0109799.1"/>
    <property type="molecule type" value="Genomic_DNA"/>
</dbReference>
<reference evidence="12" key="1">
    <citation type="submission" date="2021-11" db="EMBL/GenBank/DDBJ databases">
        <authorList>
            <person name="Schell T."/>
        </authorList>
    </citation>
    <scope>NUCLEOTIDE SEQUENCE</scope>
    <source>
        <strain evidence="12">M5</strain>
    </source>
</reference>
<dbReference type="GO" id="GO:0005739">
    <property type="term" value="C:mitochondrion"/>
    <property type="evidence" value="ECO:0007669"/>
    <property type="project" value="TreeGrafter"/>
</dbReference>